<proteinExistence type="predicted"/>
<reference evidence="9 10" key="1">
    <citation type="journal article" date="2014" name="Agronomy (Basel)">
        <title>A Draft Genome Sequence for Ensete ventricosum, the Drought-Tolerant Tree Against Hunger.</title>
        <authorList>
            <person name="Harrison J."/>
            <person name="Moore K.A."/>
            <person name="Paszkiewicz K."/>
            <person name="Jones T."/>
            <person name="Grant M."/>
            <person name="Ambacheew D."/>
            <person name="Muzemil S."/>
            <person name="Studholme D.J."/>
        </authorList>
    </citation>
    <scope>NUCLEOTIDE SEQUENCE [LARGE SCALE GENOMIC DNA]</scope>
</reference>
<name>A0A427B2X6_ENSVE</name>
<evidence type="ECO:0000256" key="6">
    <source>
        <dbReference type="RuleBase" id="RU363132"/>
    </source>
</evidence>
<evidence type="ECO:0000256" key="7">
    <source>
        <dbReference type="SAM" id="MobiDB-lite"/>
    </source>
</evidence>
<keyword evidence="2 6" id="KW-0812">Transmembrane</keyword>
<dbReference type="AlphaFoldDB" id="A0A427B2X6"/>
<feature type="region of interest" description="Disordered" evidence="7">
    <location>
        <begin position="26"/>
        <end position="53"/>
    </location>
</feature>
<dbReference type="PANTHER" id="PTHR10994:SF65">
    <property type="entry name" value="RETICULON-LIKE PROTEIN B12"/>
    <property type="match status" value="1"/>
</dbReference>
<organism evidence="9 10">
    <name type="scientific">Ensete ventricosum</name>
    <name type="common">Abyssinian banana</name>
    <name type="synonym">Musa ensete</name>
    <dbReference type="NCBI Taxonomy" id="4639"/>
    <lineage>
        <taxon>Eukaryota</taxon>
        <taxon>Viridiplantae</taxon>
        <taxon>Streptophyta</taxon>
        <taxon>Embryophyta</taxon>
        <taxon>Tracheophyta</taxon>
        <taxon>Spermatophyta</taxon>
        <taxon>Magnoliopsida</taxon>
        <taxon>Liliopsida</taxon>
        <taxon>Zingiberales</taxon>
        <taxon>Musaceae</taxon>
        <taxon>Ensete</taxon>
    </lineage>
</organism>
<feature type="transmembrane region" description="Helical" evidence="6">
    <location>
        <begin position="169"/>
        <end position="187"/>
    </location>
</feature>
<comment type="caution">
    <text evidence="6">Lacks conserved residue(s) required for the propagation of feature annotation.</text>
</comment>
<protein>
    <recommendedName>
        <fullName evidence="6">Reticulon-like protein</fullName>
    </recommendedName>
</protein>
<comment type="subcellular location">
    <subcellularLocation>
        <location evidence="1 6">Endoplasmic reticulum membrane</location>
        <topology evidence="1 6">Multi-pass membrane protein</topology>
    </subcellularLocation>
</comment>
<sequence length="257" mass="29708">MEAKEGDGRYYCSAFRLESDSSAMAHLRPFSTHPPKPPQNREEEEDDRREERQRPVHEILGGGVLADVILWRRKNVTIGILLGALASRVLFEVAGHTLLSLLSKVLLLLISILFLWSRAAGILNRPRPPIPEMYLSEEMMREAAVFVRFHVNVLLSVFNDIVHRKDTNLFYTIALCLWMISMVSGLIDILTLGYTSLVIILTVPALYEKYENGMDGYVKMAHMEVQMYERVYTECFVKYYIKARRWLLEKKKLLNNV</sequence>
<dbReference type="PROSITE" id="PS50845">
    <property type="entry name" value="RETICULON"/>
    <property type="match status" value="1"/>
</dbReference>
<keyword evidence="3 6" id="KW-0256">Endoplasmic reticulum</keyword>
<dbReference type="Pfam" id="PF02453">
    <property type="entry name" value="Reticulon"/>
    <property type="match status" value="1"/>
</dbReference>
<dbReference type="GO" id="GO:0009617">
    <property type="term" value="P:response to bacterium"/>
    <property type="evidence" value="ECO:0007669"/>
    <property type="project" value="InterPro"/>
</dbReference>
<evidence type="ECO:0000256" key="5">
    <source>
        <dbReference type="ARBA" id="ARBA00023136"/>
    </source>
</evidence>
<evidence type="ECO:0000313" key="9">
    <source>
        <dbReference type="EMBL" id="RRT82822.1"/>
    </source>
</evidence>
<evidence type="ECO:0000256" key="1">
    <source>
        <dbReference type="ARBA" id="ARBA00004477"/>
    </source>
</evidence>
<feature type="domain" description="Reticulon" evidence="8">
    <location>
        <begin position="65"/>
        <end position="226"/>
    </location>
</feature>
<accession>A0A427B2X6</accession>
<dbReference type="InterPro" id="IPR003388">
    <property type="entry name" value="Reticulon"/>
</dbReference>
<keyword evidence="4 6" id="KW-1133">Transmembrane helix</keyword>
<dbReference type="PANTHER" id="PTHR10994">
    <property type="entry name" value="RETICULON"/>
    <property type="match status" value="1"/>
</dbReference>
<keyword evidence="5 6" id="KW-0472">Membrane</keyword>
<evidence type="ECO:0000259" key="8">
    <source>
        <dbReference type="PROSITE" id="PS50845"/>
    </source>
</evidence>
<gene>
    <name evidence="9" type="ORF">B296_00002938</name>
</gene>
<dbReference type="EMBL" id="AMZH03000619">
    <property type="protein sequence ID" value="RRT82822.1"/>
    <property type="molecule type" value="Genomic_DNA"/>
</dbReference>
<evidence type="ECO:0000256" key="3">
    <source>
        <dbReference type="ARBA" id="ARBA00022824"/>
    </source>
</evidence>
<dbReference type="Proteomes" id="UP000287651">
    <property type="component" value="Unassembled WGS sequence"/>
</dbReference>
<dbReference type="GO" id="GO:0005789">
    <property type="term" value="C:endoplasmic reticulum membrane"/>
    <property type="evidence" value="ECO:0007669"/>
    <property type="project" value="UniProtKB-SubCell"/>
</dbReference>
<dbReference type="InterPro" id="IPR045064">
    <property type="entry name" value="Reticulon-like"/>
</dbReference>
<comment type="caution">
    <text evidence="9">The sequence shown here is derived from an EMBL/GenBank/DDBJ whole genome shotgun (WGS) entry which is preliminary data.</text>
</comment>
<evidence type="ECO:0000256" key="4">
    <source>
        <dbReference type="ARBA" id="ARBA00022989"/>
    </source>
</evidence>
<evidence type="ECO:0000256" key="2">
    <source>
        <dbReference type="ARBA" id="ARBA00022692"/>
    </source>
</evidence>
<evidence type="ECO:0000313" key="10">
    <source>
        <dbReference type="Proteomes" id="UP000287651"/>
    </source>
</evidence>